<feature type="binding site" evidence="2">
    <location>
        <begin position="97"/>
        <end position="100"/>
    </location>
    <ligand>
        <name>ATP</name>
        <dbReference type="ChEBI" id="CHEBI:30616"/>
    </ligand>
</feature>
<dbReference type="AlphaFoldDB" id="A0A364XWY5"/>
<dbReference type="GO" id="GO:0000287">
    <property type="term" value="F:magnesium ion binding"/>
    <property type="evidence" value="ECO:0007669"/>
    <property type="project" value="UniProtKB-UniRule"/>
</dbReference>
<comment type="catalytic activity">
    <reaction evidence="2">
        <text>(7R,8S)-7,8-diammoniononanoate + CO2 + ATP = (4R,5S)-dethiobiotin + ADP + phosphate + 3 H(+)</text>
        <dbReference type="Rhea" id="RHEA:15805"/>
        <dbReference type="ChEBI" id="CHEBI:15378"/>
        <dbReference type="ChEBI" id="CHEBI:16526"/>
        <dbReference type="ChEBI" id="CHEBI:30616"/>
        <dbReference type="ChEBI" id="CHEBI:43474"/>
        <dbReference type="ChEBI" id="CHEBI:149469"/>
        <dbReference type="ChEBI" id="CHEBI:149473"/>
        <dbReference type="ChEBI" id="CHEBI:456216"/>
        <dbReference type="EC" id="6.3.3.3"/>
    </reaction>
</comment>
<dbReference type="GO" id="GO:0009102">
    <property type="term" value="P:biotin biosynthetic process"/>
    <property type="evidence" value="ECO:0007669"/>
    <property type="project" value="UniProtKB-UniRule"/>
</dbReference>
<evidence type="ECO:0000313" key="4">
    <source>
        <dbReference type="Proteomes" id="UP000251889"/>
    </source>
</evidence>
<comment type="subunit">
    <text evidence="2">Homodimer.</text>
</comment>
<dbReference type="GO" id="GO:0004141">
    <property type="term" value="F:dethiobiotin synthase activity"/>
    <property type="evidence" value="ECO:0007669"/>
    <property type="project" value="UniProtKB-UniRule"/>
</dbReference>
<dbReference type="CDD" id="cd03109">
    <property type="entry name" value="DTBS"/>
    <property type="match status" value="1"/>
</dbReference>
<comment type="caution">
    <text evidence="3">The sequence shown here is derived from an EMBL/GenBank/DDBJ whole genome shotgun (WGS) entry which is preliminary data.</text>
</comment>
<keyword evidence="2" id="KW-0963">Cytoplasm</keyword>
<dbReference type="PANTHER" id="PTHR43210">
    <property type="entry name" value="DETHIOBIOTIN SYNTHETASE"/>
    <property type="match status" value="1"/>
</dbReference>
<dbReference type="RefSeq" id="WP_112749539.1">
    <property type="nucleotide sequence ID" value="NZ_QMFY01000019.1"/>
</dbReference>
<keyword evidence="2 3" id="KW-0436">Ligase</keyword>
<evidence type="ECO:0000256" key="1">
    <source>
        <dbReference type="ARBA" id="ARBA00022756"/>
    </source>
</evidence>
<comment type="caution">
    <text evidence="2">Lacks conserved residue(s) required for the propagation of feature annotation.</text>
</comment>
<dbReference type="NCBIfam" id="TIGR00347">
    <property type="entry name" value="bioD"/>
    <property type="match status" value="1"/>
</dbReference>
<evidence type="ECO:0000256" key="2">
    <source>
        <dbReference type="HAMAP-Rule" id="MF_00336"/>
    </source>
</evidence>
<feature type="active site" evidence="2">
    <location>
        <position position="31"/>
    </location>
</feature>
<comment type="subcellular location">
    <subcellularLocation>
        <location evidence="2">Cytoplasm</location>
    </subcellularLocation>
</comment>
<feature type="binding site" evidence="2">
    <location>
        <position position="193"/>
    </location>
    <ligand>
        <name>ATP</name>
        <dbReference type="ChEBI" id="CHEBI:30616"/>
    </ligand>
</feature>
<dbReference type="Proteomes" id="UP000251889">
    <property type="component" value="Unassembled WGS sequence"/>
</dbReference>
<keyword evidence="2" id="KW-0547">Nucleotide-binding</keyword>
<keyword evidence="2" id="KW-0067">ATP-binding</keyword>
<dbReference type="PANTHER" id="PTHR43210:SF5">
    <property type="entry name" value="DETHIOBIOTIN SYNTHETASE"/>
    <property type="match status" value="1"/>
</dbReference>
<gene>
    <name evidence="2 3" type="primary">bioD</name>
    <name evidence="3" type="ORF">DQQ10_24290</name>
</gene>
<comment type="function">
    <text evidence="2">Catalyzes a mechanistically unusual reaction, the ATP-dependent insertion of CO2 between the N7 and N8 nitrogen atoms of 7,8-diaminopelargonic acid (DAPA, also called 7,8-diammoniononanoate) to form a ureido ring.</text>
</comment>
<sequence>MNYFVTGIDTDSGKTLASAILCEALEADYWKPVQAGLPRDNQTVKNLITNTTTEIYPETYLLKAPASPHASAKKEGITIQLNEFKLPSSKNKNLVIEGAGGCLVPLNDKDVVIDLVKIFDAQVVLVADLYLGSINHTLLTVEALQNRNIKVKGIIFNGESNPESERIILLKSGLKCILRIDQERHIHPGIVKQYAKTLIAHWND</sequence>
<dbReference type="InterPro" id="IPR004472">
    <property type="entry name" value="DTB_synth_BioD"/>
</dbReference>
<evidence type="ECO:0000313" key="3">
    <source>
        <dbReference type="EMBL" id="RAV98272.1"/>
    </source>
</evidence>
<comment type="pathway">
    <text evidence="2">Cofactor biosynthesis; biotin biosynthesis; biotin from 7,8-diaminononanoate: step 1/2.</text>
</comment>
<dbReference type="EC" id="6.3.3.3" evidence="2"/>
<comment type="similarity">
    <text evidence="2">Belongs to the dethiobiotin synthetase family.</text>
</comment>
<dbReference type="Gene3D" id="3.40.50.300">
    <property type="entry name" value="P-loop containing nucleotide triphosphate hydrolases"/>
    <property type="match status" value="1"/>
</dbReference>
<comment type="cofactor">
    <cofactor evidence="2">
        <name>Mg(2+)</name>
        <dbReference type="ChEBI" id="CHEBI:18420"/>
    </cofactor>
</comment>
<feature type="binding site" evidence="2">
    <location>
        <begin position="11"/>
        <end position="16"/>
    </location>
    <ligand>
        <name>ATP</name>
        <dbReference type="ChEBI" id="CHEBI:30616"/>
    </ligand>
</feature>
<protein>
    <recommendedName>
        <fullName evidence="2">ATP-dependent dethiobiotin synthetase BioD</fullName>
        <ecNumber evidence="2">6.3.3.3</ecNumber>
    </recommendedName>
    <alternativeName>
        <fullName evidence="2">DTB synthetase</fullName>
        <shortName evidence="2">DTBS</shortName>
    </alternativeName>
    <alternativeName>
        <fullName evidence="2">Dethiobiotin synthase</fullName>
    </alternativeName>
</protein>
<name>A0A364XWY5_9BACT</name>
<dbReference type="SUPFAM" id="SSF52540">
    <property type="entry name" value="P-loop containing nucleoside triphosphate hydrolases"/>
    <property type="match status" value="1"/>
</dbReference>
<dbReference type="OrthoDB" id="9802097at2"/>
<proteinExistence type="inferred from homology"/>
<keyword evidence="1 2" id="KW-0093">Biotin biosynthesis</keyword>
<reference evidence="3 4" key="1">
    <citation type="submission" date="2018-06" db="EMBL/GenBank/DDBJ databases">
        <title>Chryseolinea flavus sp. nov., a member of the phylum Bacteroidetes isolated from soil.</title>
        <authorList>
            <person name="Li Y."/>
            <person name="Wang J."/>
        </authorList>
    </citation>
    <scope>NUCLEOTIDE SEQUENCE [LARGE SCALE GENOMIC DNA]</scope>
    <source>
        <strain evidence="3 4">SDU1-6</strain>
    </source>
</reference>
<dbReference type="UniPathway" id="UPA00078">
    <property type="reaction ID" value="UER00161"/>
</dbReference>
<organism evidence="3 4">
    <name type="scientific">Pseudochryseolinea flava</name>
    <dbReference type="NCBI Taxonomy" id="2059302"/>
    <lineage>
        <taxon>Bacteria</taxon>
        <taxon>Pseudomonadati</taxon>
        <taxon>Bacteroidota</taxon>
        <taxon>Cytophagia</taxon>
        <taxon>Cytophagales</taxon>
        <taxon>Fulvivirgaceae</taxon>
        <taxon>Pseudochryseolinea</taxon>
    </lineage>
</organism>
<feature type="binding site" evidence="2">
    <location>
        <position position="40"/>
    </location>
    <ligand>
        <name>ATP</name>
        <dbReference type="ChEBI" id="CHEBI:30616"/>
    </ligand>
</feature>
<accession>A0A364XWY5</accession>
<keyword evidence="4" id="KW-1185">Reference proteome</keyword>
<dbReference type="EMBL" id="QMFY01000019">
    <property type="protein sequence ID" value="RAV98272.1"/>
    <property type="molecule type" value="Genomic_DNA"/>
</dbReference>
<feature type="binding site" evidence="2">
    <location>
        <position position="97"/>
    </location>
    <ligand>
        <name>Mg(2+)</name>
        <dbReference type="ChEBI" id="CHEBI:18420"/>
    </ligand>
</feature>
<keyword evidence="2" id="KW-0479">Metal-binding</keyword>
<feature type="binding site" evidence="2">
    <location>
        <position position="15"/>
    </location>
    <ligand>
        <name>Mg(2+)</name>
        <dbReference type="ChEBI" id="CHEBI:18420"/>
    </ligand>
</feature>
<dbReference type="HAMAP" id="MF_00336">
    <property type="entry name" value="BioD"/>
    <property type="match status" value="1"/>
</dbReference>
<feature type="binding site" evidence="2">
    <location>
        <position position="40"/>
    </location>
    <ligand>
        <name>Mg(2+)</name>
        <dbReference type="ChEBI" id="CHEBI:18420"/>
    </ligand>
</feature>
<dbReference type="InterPro" id="IPR027417">
    <property type="entry name" value="P-loop_NTPase"/>
</dbReference>
<dbReference type="GO" id="GO:0005524">
    <property type="term" value="F:ATP binding"/>
    <property type="evidence" value="ECO:0007669"/>
    <property type="project" value="UniProtKB-UniRule"/>
</dbReference>
<dbReference type="GO" id="GO:0005829">
    <property type="term" value="C:cytosol"/>
    <property type="evidence" value="ECO:0007669"/>
    <property type="project" value="TreeGrafter"/>
</dbReference>
<dbReference type="Pfam" id="PF13500">
    <property type="entry name" value="AAA_26"/>
    <property type="match status" value="1"/>
</dbReference>
<keyword evidence="2" id="KW-0460">Magnesium</keyword>